<name>A0ABR5AA50_9BACL</name>
<reference evidence="1 2" key="1">
    <citation type="submission" date="2014-12" db="EMBL/GenBank/DDBJ databases">
        <title>Draft genome sequence of Paenibacillus kamchatkensis strain B-2647.</title>
        <authorList>
            <person name="Karlyshev A.V."/>
            <person name="Kudryashova E.B."/>
        </authorList>
    </citation>
    <scope>NUCLEOTIDE SEQUENCE [LARGE SCALE GENOMIC DNA]</scope>
    <source>
        <strain evidence="1 2">VKM B-2647</strain>
    </source>
</reference>
<evidence type="ECO:0000313" key="1">
    <source>
        <dbReference type="EMBL" id="KIL37899.1"/>
    </source>
</evidence>
<keyword evidence="2" id="KW-1185">Reference proteome</keyword>
<accession>A0ABR5AA50</accession>
<gene>
    <name evidence="1" type="ORF">SD70_29930</name>
</gene>
<comment type="caution">
    <text evidence="1">The sequence shown here is derived from an EMBL/GenBank/DDBJ whole genome shotgun (WGS) entry which is preliminary data.</text>
</comment>
<protein>
    <submittedName>
        <fullName evidence="1">Uncharacterized protein</fullName>
    </submittedName>
</protein>
<proteinExistence type="predicted"/>
<dbReference type="EMBL" id="JXAK01000088">
    <property type="protein sequence ID" value="KIL37899.1"/>
    <property type="molecule type" value="Genomic_DNA"/>
</dbReference>
<evidence type="ECO:0000313" key="2">
    <source>
        <dbReference type="Proteomes" id="UP000031967"/>
    </source>
</evidence>
<organism evidence="1 2">
    <name type="scientific">Gordoniibacillus kamchatkensis</name>
    <dbReference type="NCBI Taxonomy" id="1590651"/>
    <lineage>
        <taxon>Bacteria</taxon>
        <taxon>Bacillati</taxon>
        <taxon>Bacillota</taxon>
        <taxon>Bacilli</taxon>
        <taxon>Bacillales</taxon>
        <taxon>Paenibacillaceae</taxon>
        <taxon>Gordoniibacillus</taxon>
    </lineage>
</organism>
<sequence>MVQDRNPILLEETSILIFSGSAKDEDFNRSEVPIMRNAAGRSNHELHAHMPLAALKELSSVIARTERHRLILNGTQFRYRPGTRAILA</sequence>
<dbReference type="Proteomes" id="UP000031967">
    <property type="component" value="Unassembled WGS sequence"/>
</dbReference>